<dbReference type="PANTHER" id="PTHR24112">
    <property type="entry name" value="LEUCINE-RICH REPEAT, ISOFORM F-RELATED"/>
    <property type="match status" value="1"/>
</dbReference>
<dbReference type="GO" id="GO:0034315">
    <property type="term" value="P:regulation of Arp2/3 complex-mediated actin nucleation"/>
    <property type="evidence" value="ECO:0007669"/>
    <property type="project" value="TreeGrafter"/>
</dbReference>
<sequence length="323" mass="35500">MPIEAMSRQFLQENARQSSRDQTIEFGLRQLRGLWVKVVVLRALRLGLNRAMLLVSVLCRETHHMPSVGIMSGISFNISDSHQDTNLELTFSYLEIQGVTSSKPGQLIMETEKCSISMKMASSEDVNEVLAHIGTCLRKIFPGLSPVDLIPIVAALEYNQWFTKLSSKDLKLSTDVCEQILRVVSRSNRLEELVLENAGLRTDFAQKLASALAHNPNSGLHTINLASNPLEDRGVSSLSIQFAKLPKGLKHLNLSKTSLSPKGVNSLSQSLSANSLIANTLVYLDLSGNALRGDDLSSLYNFLAQPNALVHLDLSNTECALDM</sequence>
<dbReference type="PANTHER" id="PTHR24112:SF39">
    <property type="entry name" value="F-ACTIN-UNCAPPING PROTEIN LRRC16A"/>
    <property type="match status" value="1"/>
</dbReference>
<proteinExistence type="predicted"/>
<dbReference type="SUPFAM" id="SSF52047">
    <property type="entry name" value="RNI-like"/>
    <property type="match status" value="1"/>
</dbReference>
<feature type="non-terminal residue" evidence="2">
    <location>
        <position position="323"/>
    </location>
</feature>
<dbReference type="Pfam" id="PF13516">
    <property type="entry name" value="LRR_6"/>
    <property type="match status" value="1"/>
</dbReference>
<dbReference type="InterPro" id="IPR001611">
    <property type="entry name" value="Leu-rich_rpt"/>
</dbReference>
<dbReference type="AlphaFoldDB" id="A0AAN7SFV6"/>
<evidence type="ECO:0000259" key="1">
    <source>
        <dbReference type="Pfam" id="PF17888"/>
    </source>
</evidence>
<feature type="domain" description="CARMIL pleckstrin homology" evidence="1">
    <location>
        <begin position="85"/>
        <end position="142"/>
    </location>
</feature>
<dbReference type="InterPro" id="IPR041245">
    <property type="entry name" value="CARMIL_PH"/>
</dbReference>
<organism evidence="2 3">
    <name type="scientific">Mycteria americana</name>
    <name type="common">Wood stork</name>
    <dbReference type="NCBI Taxonomy" id="33587"/>
    <lineage>
        <taxon>Eukaryota</taxon>
        <taxon>Metazoa</taxon>
        <taxon>Chordata</taxon>
        <taxon>Craniata</taxon>
        <taxon>Vertebrata</taxon>
        <taxon>Euteleostomi</taxon>
        <taxon>Archelosauria</taxon>
        <taxon>Archosauria</taxon>
        <taxon>Dinosauria</taxon>
        <taxon>Saurischia</taxon>
        <taxon>Theropoda</taxon>
        <taxon>Coelurosauria</taxon>
        <taxon>Aves</taxon>
        <taxon>Neognathae</taxon>
        <taxon>Neoaves</taxon>
        <taxon>Aequornithes</taxon>
        <taxon>Ciconiiformes</taxon>
        <taxon>Ciconiidae</taxon>
        <taxon>Mycteria</taxon>
    </lineage>
</organism>
<evidence type="ECO:0000313" key="2">
    <source>
        <dbReference type="EMBL" id="KAK4826518.1"/>
    </source>
</evidence>
<keyword evidence="3" id="KW-1185">Reference proteome</keyword>
<comment type="caution">
    <text evidence="2">The sequence shown here is derived from an EMBL/GenBank/DDBJ whole genome shotgun (WGS) entry which is preliminary data.</text>
</comment>
<dbReference type="Gene3D" id="3.80.10.10">
    <property type="entry name" value="Ribonuclease Inhibitor"/>
    <property type="match status" value="1"/>
</dbReference>
<dbReference type="InterPro" id="IPR051279">
    <property type="entry name" value="PP1-Reg/Actin-Interact_Protein"/>
</dbReference>
<dbReference type="InterPro" id="IPR032675">
    <property type="entry name" value="LRR_dom_sf"/>
</dbReference>
<dbReference type="EMBL" id="JAUNZN010000002">
    <property type="protein sequence ID" value="KAK4826518.1"/>
    <property type="molecule type" value="Genomic_DNA"/>
</dbReference>
<dbReference type="GO" id="GO:0030027">
    <property type="term" value="C:lamellipodium"/>
    <property type="evidence" value="ECO:0007669"/>
    <property type="project" value="TreeGrafter"/>
</dbReference>
<evidence type="ECO:0000313" key="3">
    <source>
        <dbReference type="Proteomes" id="UP001333110"/>
    </source>
</evidence>
<name>A0AAN7SFV6_MYCAM</name>
<protein>
    <recommendedName>
        <fullName evidence="1">CARMIL pleckstrin homology domain-containing protein</fullName>
    </recommendedName>
</protein>
<dbReference type="Pfam" id="PF17888">
    <property type="entry name" value="Carm_PH"/>
    <property type="match status" value="1"/>
</dbReference>
<reference evidence="2 3" key="1">
    <citation type="journal article" date="2023" name="J. Hered.">
        <title>Chromosome-level genome of the wood stork (Mycteria americana) provides insight into avian chromosome evolution.</title>
        <authorList>
            <person name="Flamio R. Jr."/>
            <person name="Ramstad K.M."/>
        </authorList>
    </citation>
    <scope>NUCLEOTIDE SEQUENCE [LARGE SCALE GENOMIC DNA]</scope>
    <source>
        <strain evidence="2">JAX WOST 10</strain>
    </source>
</reference>
<dbReference type="SMART" id="SM00368">
    <property type="entry name" value="LRR_RI"/>
    <property type="match status" value="4"/>
</dbReference>
<accession>A0AAN7SFV6</accession>
<dbReference type="GO" id="GO:0016477">
    <property type="term" value="P:cell migration"/>
    <property type="evidence" value="ECO:0007669"/>
    <property type="project" value="TreeGrafter"/>
</dbReference>
<gene>
    <name evidence="2" type="ORF">QYF61_010015</name>
</gene>
<dbReference type="Proteomes" id="UP001333110">
    <property type="component" value="Unassembled WGS sequence"/>
</dbReference>
<dbReference type="GO" id="GO:0005886">
    <property type="term" value="C:plasma membrane"/>
    <property type="evidence" value="ECO:0007669"/>
    <property type="project" value="TreeGrafter"/>
</dbReference>
<dbReference type="Pfam" id="PF00560">
    <property type="entry name" value="LRR_1"/>
    <property type="match status" value="1"/>
</dbReference>